<organism evidence="1 2">
    <name type="scientific">Heliomicrobium undosum</name>
    <dbReference type="NCBI Taxonomy" id="121734"/>
    <lineage>
        <taxon>Bacteria</taxon>
        <taxon>Bacillati</taxon>
        <taxon>Bacillota</taxon>
        <taxon>Clostridia</taxon>
        <taxon>Eubacteriales</taxon>
        <taxon>Heliobacteriaceae</taxon>
        <taxon>Heliomicrobium</taxon>
    </lineage>
</organism>
<reference evidence="1 2" key="1">
    <citation type="submission" date="2020-01" db="EMBL/GenBank/DDBJ databases">
        <title>Whole-genome sequence of Heliobacterium undosum DSM 13378.</title>
        <authorList>
            <person name="Kyndt J.A."/>
            <person name="Meyer T.E."/>
        </authorList>
    </citation>
    <scope>NUCLEOTIDE SEQUENCE [LARGE SCALE GENOMIC DNA]</scope>
    <source>
        <strain evidence="1 2">DSM 13378</strain>
    </source>
</reference>
<dbReference type="EMBL" id="WXEY01000027">
    <property type="protein sequence ID" value="MZP31179.1"/>
    <property type="molecule type" value="Genomic_DNA"/>
</dbReference>
<gene>
    <name evidence="1" type="ORF">GTO91_15840</name>
</gene>
<keyword evidence="2" id="KW-1185">Reference proteome</keyword>
<proteinExistence type="predicted"/>
<dbReference type="AlphaFoldDB" id="A0A845L7C2"/>
<evidence type="ECO:0000313" key="1">
    <source>
        <dbReference type="EMBL" id="MZP31179.1"/>
    </source>
</evidence>
<dbReference type="Proteomes" id="UP000463470">
    <property type="component" value="Unassembled WGS sequence"/>
</dbReference>
<dbReference type="RefSeq" id="WP_161259699.1">
    <property type="nucleotide sequence ID" value="NZ_WXEY01000027.1"/>
</dbReference>
<evidence type="ECO:0000313" key="2">
    <source>
        <dbReference type="Proteomes" id="UP000463470"/>
    </source>
</evidence>
<dbReference type="OrthoDB" id="9914662at2"/>
<protein>
    <submittedName>
        <fullName evidence="1">Uncharacterized protein</fullName>
    </submittedName>
</protein>
<comment type="caution">
    <text evidence="1">The sequence shown here is derived from an EMBL/GenBank/DDBJ whole genome shotgun (WGS) entry which is preliminary data.</text>
</comment>
<sequence>MAKYTVSIPDGCELDTKLRNMPNGTRSVWLRETLLRAVQADAQHQAVMAELAAIRSVVEEIRRDGVIAQPSSPLPEEDNPFTDLFGEFLDDGDG</sequence>
<accession>A0A845L7C2</accession>
<name>A0A845L7C2_9FIRM</name>